<keyword evidence="3" id="KW-0064">Aspartyl protease</keyword>
<dbReference type="PANTHER" id="PTHR30302:SF1">
    <property type="entry name" value="HYDROGENASE 2 MATURATION PROTEASE"/>
    <property type="match status" value="1"/>
</dbReference>
<dbReference type="AlphaFoldDB" id="A0AAU8GCC2"/>
<dbReference type="GO" id="GO:0008047">
    <property type="term" value="F:enzyme activator activity"/>
    <property type="evidence" value="ECO:0007669"/>
    <property type="project" value="InterPro"/>
</dbReference>
<evidence type="ECO:0000256" key="3">
    <source>
        <dbReference type="ARBA" id="ARBA00022750"/>
    </source>
</evidence>
<dbReference type="SUPFAM" id="SSF53163">
    <property type="entry name" value="HybD-like"/>
    <property type="match status" value="1"/>
</dbReference>
<evidence type="ECO:0000256" key="2">
    <source>
        <dbReference type="ARBA" id="ARBA00022670"/>
    </source>
</evidence>
<keyword evidence="4" id="KW-0378">Hydrolase</keyword>
<gene>
    <name evidence="5" type="ORF">ABV300_04135</name>
</gene>
<dbReference type="EMBL" id="CP159307">
    <property type="protein sequence ID" value="XCH34075.1"/>
    <property type="molecule type" value="Genomic_DNA"/>
</dbReference>
<reference evidence="5" key="1">
    <citation type="submission" date="2024-06" db="EMBL/GenBank/DDBJ databases">
        <title>A Novel Isolate, Dehalogenimonas sp. Strain 4OHTPN, Dechlorinates Aromatic 4 Hydroxy chlorothalonil by a Novel Reductive Dehalogenase.</title>
        <authorList>
            <person name="Liu G."/>
        </authorList>
    </citation>
    <scope>NUCLEOTIDE SEQUENCE</scope>
    <source>
        <strain evidence="5">4OHTPN</strain>
    </source>
</reference>
<dbReference type="GO" id="GO:0004190">
    <property type="term" value="F:aspartic-type endopeptidase activity"/>
    <property type="evidence" value="ECO:0007669"/>
    <property type="project" value="UniProtKB-KW"/>
</dbReference>
<sequence length="156" mass="16839">MEETAATLILGVGNVALGDEGFGIHVARRIKEIGVSDNVKVEAGGVAGFDLLGLLPGVERLVIVDVMDADMPAGEIGWFELDEDFKSAEASKLSFHQVGVVELLQIAGVIGLKPKVEFLVTRPMLMEWSFELSADVQQAADKAVQHLQRLFPRRAA</sequence>
<proteinExistence type="inferred from homology"/>
<dbReference type="Gene3D" id="3.40.50.1450">
    <property type="entry name" value="HybD-like"/>
    <property type="match status" value="1"/>
</dbReference>
<dbReference type="NCBIfam" id="TIGR00072">
    <property type="entry name" value="hydrog_prot"/>
    <property type="match status" value="1"/>
</dbReference>
<accession>A0AAU8GCC2</accession>
<dbReference type="GO" id="GO:0016485">
    <property type="term" value="P:protein processing"/>
    <property type="evidence" value="ECO:0007669"/>
    <property type="project" value="TreeGrafter"/>
</dbReference>
<dbReference type="PRINTS" id="PR00446">
    <property type="entry name" value="HYDRGNUPTAKE"/>
</dbReference>
<evidence type="ECO:0000256" key="1">
    <source>
        <dbReference type="ARBA" id="ARBA00006814"/>
    </source>
</evidence>
<evidence type="ECO:0000256" key="4">
    <source>
        <dbReference type="ARBA" id="ARBA00022801"/>
    </source>
</evidence>
<dbReference type="InterPro" id="IPR023430">
    <property type="entry name" value="Pept_HybD-like_dom_sf"/>
</dbReference>
<name>A0AAU8GCC2_9CHLR</name>
<comment type="similarity">
    <text evidence="1">Belongs to the peptidase A31 family.</text>
</comment>
<dbReference type="Pfam" id="PF01750">
    <property type="entry name" value="HycI"/>
    <property type="match status" value="1"/>
</dbReference>
<protein>
    <submittedName>
        <fullName evidence="5">Hydrogenase maturation protease</fullName>
    </submittedName>
</protein>
<evidence type="ECO:0000313" key="5">
    <source>
        <dbReference type="EMBL" id="XCH34075.1"/>
    </source>
</evidence>
<dbReference type="PANTHER" id="PTHR30302">
    <property type="entry name" value="HYDROGENASE 1 MATURATION PROTEASE"/>
    <property type="match status" value="1"/>
</dbReference>
<dbReference type="InterPro" id="IPR000671">
    <property type="entry name" value="Peptidase_A31"/>
</dbReference>
<dbReference type="RefSeq" id="WP_353715260.1">
    <property type="nucleotide sequence ID" value="NZ_CP159307.1"/>
</dbReference>
<organism evidence="5">
    <name type="scientific">Dehalogenimonas sp. 4OHTPN</name>
    <dbReference type="NCBI Taxonomy" id="3166643"/>
    <lineage>
        <taxon>Bacteria</taxon>
        <taxon>Bacillati</taxon>
        <taxon>Chloroflexota</taxon>
        <taxon>Dehalococcoidia</taxon>
        <taxon>Dehalococcoidales</taxon>
        <taxon>Dehalococcoidaceae</taxon>
        <taxon>Dehalogenimonas</taxon>
    </lineage>
</organism>
<keyword evidence="2 5" id="KW-0645">Protease</keyword>